<dbReference type="Gene3D" id="1.10.10.60">
    <property type="entry name" value="Homeodomain-like"/>
    <property type="match status" value="2"/>
</dbReference>
<dbReference type="GO" id="GO:0003700">
    <property type="term" value="F:DNA-binding transcription factor activity"/>
    <property type="evidence" value="ECO:0007669"/>
    <property type="project" value="InterPro"/>
</dbReference>
<reference evidence="5 6" key="1">
    <citation type="submission" date="2016-11" db="EMBL/GenBank/DDBJ databases">
        <authorList>
            <person name="Jaros S."/>
            <person name="Januszkiewicz K."/>
            <person name="Wedrychowicz H."/>
        </authorList>
    </citation>
    <scope>NUCLEOTIDE SEQUENCE [LARGE SCALE GENOMIC DNA]</scope>
    <source>
        <strain evidence="5 6">GAS499</strain>
    </source>
</reference>
<dbReference type="InterPro" id="IPR050204">
    <property type="entry name" value="AraC_XylS_family_regulators"/>
</dbReference>
<proteinExistence type="predicted"/>
<evidence type="ECO:0000256" key="1">
    <source>
        <dbReference type="ARBA" id="ARBA00023015"/>
    </source>
</evidence>
<name>A0A1M6J940_9BRAD</name>
<keyword evidence="2" id="KW-0238">DNA-binding</keyword>
<evidence type="ECO:0000313" key="6">
    <source>
        <dbReference type="Proteomes" id="UP000189935"/>
    </source>
</evidence>
<sequence length="271" mass="29830">MSRALAVFHGHFGRAMVYQLNRPFNVHAHREGHLIFHIGGTPGCVEVLEQPQSVREDTVVAVNPWEPHNFLPKDLADGALFLVLYVNAEWFAGVRGLRFGCTTFGRTATLDRNVRQAAAMICGAPSLKSLDGELRNLIDACHEESWRQADAAPDGRAGTAVTDFRVRKSIRLLDECAGAEIEFDAIAREAGLSRPHFYKLFRTQTGVTPHLYVNTLLMEKALDSLVATEASIADIGFDLGFSSQSAFTHFFAGNVGMAPTDYRRAAKVLRA</sequence>
<organism evidence="5 6">
    <name type="scientific">Bradyrhizobium lablabi</name>
    <dbReference type="NCBI Taxonomy" id="722472"/>
    <lineage>
        <taxon>Bacteria</taxon>
        <taxon>Pseudomonadati</taxon>
        <taxon>Pseudomonadota</taxon>
        <taxon>Alphaproteobacteria</taxon>
        <taxon>Hyphomicrobiales</taxon>
        <taxon>Nitrobacteraceae</taxon>
        <taxon>Bradyrhizobium</taxon>
    </lineage>
</organism>
<keyword evidence="1" id="KW-0805">Transcription regulation</keyword>
<protein>
    <submittedName>
        <fullName evidence="5">Transcriptional regulator, AraC family</fullName>
    </submittedName>
</protein>
<accession>A0A1M6J940</accession>
<dbReference type="PANTHER" id="PTHR46796:SF2">
    <property type="entry name" value="TRANSCRIPTIONAL REGULATORY PROTEIN"/>
    <property type="match status" value="1"/>
</dbReference>
<keyword evidence="3" id="KW-0804">Transcription</keyword>
<dbReference type="AlphaFoldDB" id="A0A1M6J940"/>
<dbReference type="InterPro" id="IPR009057">
    <property type="entry name" value="Homeodomain-like_sf"/>
</dbReference>
<evidence type="ECO:0000259" key="4">
    <source>
        <dbReference type="PROSITE" id="PS01124"/>
    </source>
</evidence>
<evidence type="ECO:0000313" key="5">
    <source>
        <dbReference type="EMBL" id="SHJ43228.1"/>
    </source>
</evidence>
<evidence type="ECO:0000256" key="3">
    <source>
        <dbReference type="ARBA" id="ARBA00023163"/>
    </source>
</evidence>
<dbReference type="SUPFAM" id="SSF46689">
    <property type="entry name" value="Homeodomain-like"/>
    <property type="match status" value="2"/>
</dbReference>
<dbReference type="Proteomes" id="UP000189935">
    <property type="component" value="Chromosome I"/>
</dbReference>
<gene>
    <name evidence="5" type="ORF">SAMN05444159_0602</name>
</gene>
<dbReference type="RefSeq" id="WP_079536706.1">
    <property type="nucleotide sequence ID" value="NZ_LT670844.1"/>
</dbReference>
<dbReference type="EMBL" id="LT670844">
    <property type="protein sequence ID" value="SHJ43228.1"/>
    <property type="molecule type" value="Genomic_DNA"/>
</dbReference>
<dbReference type="SMART" id="SM00342">
    <property type="entry name" value="HTH_ARAC"/>
    <property type="match status" value="1"/>
</dbReference>
<dbReference type="InterPro" id="IPR018060">
    <property type="entry name" value="HTH_AraC"/>
</dbReference>
<dbReference type="Pfam" id="PF12833">
    <property type="entry name" value="HTH_18"/>
    <property type="match status" value="1"/>
</dbReference>
<dbReference type="GO" id="GO:0043565">
    <property type="term" value="F:sequence-specific DNA binding"/>
    <property type="evidence" value="ECO:0007669"/>
    <property type="project" value="InterPro"/>
</dbReference>
<feature type="domain" description="HTH araC/xylS-type" evidence="4">
    <location>
        <begin position="167"/>
        <end position="265"/>
    </location>
</feature>
<evidence type="ECO:0000256" key="2">
    <source>
        <dbReference type="ARBA" id="ARBA00023125"/>
    </source>
</evidence>
<dbReference type="OrthoDB" id="8201115at2"/>
<dbReference type="PROSITE" id="PS01124">
    <property type="entry name" value="HTH_ARAC_FAMILY_2"/>
    <property type="match status" value="1"/>
</dbReference>
<dbReference type="PANTHER" id="PTHR46796">
    <property type="entry name" value="HTH-TYPE TRANSCRIPTIONAL ACTIVATOR RHAS-RELATED"/>
    <property type="match status" value="1"/>
</dbReference>